<evidence type="ECO:0000313" key="2">
    <source>
        <dbReference type="Proteomes" id="UP000006265"/>
    </source>
</evidence>
<name>K5BCT2_MYCHD</name>
<accession>K5BCT2</accession>
<dbReference type="AlphaFoldDB" id="K5BCT2"/>
<dbReference type="eggNOG" id="ENOG5030A5X">
    <property type="taxonomic scope" value="Bacteria"/>
</dbReference>
<dbReference type="OrthoDB" id="4639474at2"/>
<comment type="caution">
    <text evidence="1">The sequence shown here is derived from an EMBL/GenBank/DDBJ whole genome shotgun (WGS) entry which is preliminary data.</text>
</comment>
<dbReference type="EMBL" id="AMRA01000160">
    <property type="protein sequence ID" value="EKF21081.1"/>
    <property type="molecule type" value="Genomic_DNA"/>
</dbReference>
<evidence type="ECO:0000313" key="1">
    <source>
        <dbReference type="EMBL" id="EKF21081.1"/>
    </source>
</evidence>
<dbReference type="PATRIC" id="fig|1122247.3.peg.4734"/>
<gene>
    <name evidence="1" type="ORF">C731_4938</name>
</gene>
<proteinExistence type="predicted"/>
<dbReference type="RefSeq" id="WP_005632847.1">
    <property type="nucleotide sequence ID" value="NZ_AMRA01000160.1"/>
</dbReference>
<reference evidence="1 2" key="1">
    <citation type="journal article" date="2012" name="J. Bacteriol.">
        <title>Genome sequence of Mycobacterium hassiacum DSM 44199, a rare source of heat-stable mycobacterial proteins.</title>
        <authorList>
            <person name="Tiago I."/>
            <person name="Maranha A."/>
            <person name="Mendes V."/>
            <person name="Alarico S."/>
            <person name="Moynihan P.J."/>
            <person name="Clarke A.J."/>
            <person name="Macedo-Ribeiro S."/>
            <person name="Pereira P.J."/>
            <person name="Empadinhas N."/>
        </authorList>
    </citation>
    <scope>NUCLEOTIDE SEQUENCE [LARGE SCALE GENOMIC DNA]</scope>
    <source>
        <strain evidence="2">DSM 44199 / CIP 105218 / JCM 12690 / 3849</strain>
    </source>
</reference>
<sequence length="116" mass="13829">MTRERRPIRRWSAGHESTWGPYWEAMFYPATVTRWLEWKLASVGANIARQLWRTREYRRRTYESVFGADPSSWPSQHPGVVLDRDAAGCLRCHWFVQTGPSRVLTLARRHEKEQER</sequence>
<protein>
    <submittedName>
        <fullName evidence="1">Uncharacterized protein</fullName>
    </submittedName>
</protein>
<keyword evidence="2" id="KW-1185">Reference proteome</keyword>
<dbReference type="STRING" id="1122247.GCA_000379865_03211"/>
<dbReference type="Proteomes" id="UP000006265">
    <property type="component" value="Unassembled WGS sequence"/>
</dbReference>
<organism evidence="1 2">
    <name type="scientific">Mycolicibacterium hassiacum (strain DSM 44199 / CIP 105218 / JCM 12690 / 3849)</name>
    <name type="common">Mycobacterium hassiacum</name>
    <dbReference type="NCBI Taxonomy" id="1122247"/>
    <lineage>
        <taxon>Bacteria</taxon>
        <taxon>Bacillati</taxon>
        <taxon>Actinomycetota</taxon>
        <taxon>Actinomycetes</taxon>
        <taxon>Mycobacteriales</taxon>
        <taxon>Mycobacteriaceae</taxon>
        <taxon>Mycolicibacterium</taxon>
    </lineage>
</organism>